<dbReference type="AlphaFoldDB" id="A0A0N8RM00"/>
<proteinExistence type="predicted"/>
<dbReference type="GO" id="GO:0003677">
    <property type="term" value="F:DNA binding"/>
    <property type="evidence" value="ECO:0007669"/>
    <property type="project" value="InterPro"/>
</dbReference>
<dbReference type="InterPro" id="IPR016177">
    <property type="entry name" value="DNA-bd_dom_sf"/>
</dbReference>
<protein>
    <recommendedName>
        <fullName evidence="3">AP2/ERF domain-containing protein</fullName>
    </recommendedName>
</protein>
<sequence>MQQHSINDITRTIRVLPCVAGHRLDYTLGEELPLFGAPKDKRLTYGVGYNSRDRRKIMGMPYFKTGKGTPHKTWSNMMRRAYGPKKAAAYEDCKVCIKWWDYQEFAAWYYMQPYAFEADAELDKDILDPLNTTYSPEHCTIVPKSLNLIFKDSRKLRARLPRGVYVHSSGSGFAARISRYGSAKNLGLFDTPTAAFEAYKQARQLYGQELAAFYDGLIDERVISRLKHLSAHIRD</sequence>
<accession>A0A0N8RM00</accession>
<evidence type="ECO:0008006" key="3">
    <source>
        <dbReference type="Google" id="ProtNLM"/>
    </source>
</evidence>
<name>A0A0N8RM00_9PSED</name>
<dbReference type="PATRIC" id="fig|251654.3.peg.5068"/>
<comment type="caution">
    <text evidence="1">The sequence shown here is derived from an EMBL/GenBank/DDBJ whole genome shotgun (WGS) entry which is preliminary data.</text>
</comment>
<organism evidence="1 2">
    <name type="scientific">Pseudomonas syringae pv. helianthi</name>
    <dbReference type="NCBI Taxonomy" id="251654"/>
    <lineage>
        <taxon>Bacteria</taxon>
        <taxon>Pseudomonadati</taxon>
        <taxon>Pseudomonadota</taxon>
        <taxon>Gammaproteobacteria</taxon>
        <taxon>Pseudomonadales</taxon>
        <taxon>Pseudomonadaceae</taxon>
        <taxon>Pseudomonas</taxon>
    </lineage>
</organism>
<dbReference type="EMBL" id="LJQM01000216">
    <property type="protein sequence ID" value="KPX41407.1"/>
    <property type="molecule type" value="Genomic_DNA"/>
</dbReference>
<dbReference type="RefSeq" id="WP_054987965.1">
    <property type="nucleotide sequence ID" value="NZ_CP092918.1"/>
</dbReference>
<evidence type="ECO:0000313" key="2">
    <source>
        <dbReference type="Proteomes" id="UP000050557"/>
    </source>
</evidence>
<dbReference type="SUPFAM" id="SSF54171">
    <property type="entry name" value="DNA-binding domain"/>
    <property type="match status" value="1"/>
</dbReference>
<dbReference type="Proteomes" id="UP000050557">
    <property type="component" value="Unassembled WGS sequence"/>
</dbReference>
<gene>
    <name evidence="1" type="ORF">ALO68_03829</name>
</gene>
<evidence type="ECO:0000313" key="1">
    <source>
        <dbReference type="EMBL" id="KPX41407.1"/>
    </source>
</evidence>
<reference evidence="1 2" key="1">
    <citation type="submission" date="2015-09" db="EMBL/GenBank/DDBJ databases">
        <title>Genome announcement of multiple Pseudomonas syringae strains.</title>
        <authorList>
            <person name="Thakur S."/>
            <person name="Wang P.W."/>
            <person name="Gong Y."/>
            <person name="Weir B.S."/>
            <person name="Guttman D.S."/>
        </authorList>
    </citation>
    <scope>NUCLEOTIDE SEQUENCE [LARGE SCALE GENOMIC DNA]</scope>
    <source>
        <strain evidence="1 2">ICMP4531</strain>
    </source>
</reference>